<accession>A0A812EBM4</accession>
<comment type="caution">
    <text evidence="11">The sequence shown here is derived from an EMBL/GenBank/DDBJ whole genome shotgun (WGS) entry which is preliminary data.</text>
</comment>
<keyword evidence="4 8" id="KW-0297">G-protein coupled receptor</keyword>
<evidence type="ECO:0000256" key="8">
    <source>
        <dbReference type="RuleBase" id="RU000688"/>
    </source>
</evidence>
<name>A0A812EBM4_ACAPH</name>
<evidence type="ECO:0000313" key="12">
    <source>
        <dbReference type="Proteomes" id="UP000597762"/>
    </source>
</evidence>
<evidence type="ECO:0000256" key="1">
    <source>
        <dbReference type="ARBA" id="ARBA00004141"/>
    </source>
</evidence>
<reference evidence="11" key="1">
    <citation type="submission" date="2021-01" db="EMBL/GenBank/DDBJ databases">
        <authorList>
            <person name="Li R."/>
            <person name="Bekaert M."/>
        </authorList>
    </citation>
    <scope>NUCLEOTIDE SEQUENCE</scope>
    <source>
        <strain evidence="11">Farmed</strain>
    </source>
</reference>
<feature type="transmembrane region" description="Helical" evidence="9">
    <location>
        <begin position="198"/>
        <end position="218"/>
    </location>
</feature>
<dbReference type="InterPro" id="IPR050125">
    <property type="entry name" value="GPCR_opsins"/>
</dbReference>
<evidence type="ECO:0000256" key="2">
    <source>
        <dbReference type="ARBA" id="ARBA00022692"/>
    </source>
</evidence>
<keyword evidence="3 9" id="KW-1133">Transmembrane helix</keyword>
<dbReference type="SUPFAM" id="SSF81321">
    <property type="entry name" value="Family A G protein-coupled receptor-like"/>
    <property type="match status" value="1"/>
</dbReference>
<sequence length="264" mass="29751">MVCIPGLLASTTDTWLLGEVYCQISGIVHGTSCSVSIWCLSAVSLDRYLAISYPVRYRNSANLRHSLIAIILFWLAGILTFSAPLFNDDNYYKYQKNIVICGMYWESPVFCIVTGLYTPVLSAAILFWTSYKVTKMLKNISKVKTSRRGQAKSTRDTKAVRMLIISGISYFVAWGPYTIAVYLIAFKTIPFIPEPAEFIVAWLANSNSFMNVLIYSGSFEGFRKRLKRYFSCFAIKCCRQNSVEPVSLQADAVQPTTITQANVY</sequence>
<dbReference type="PANTHER" id="PTHR24240">
    <property type="entry name" value="OPSIN"/>
    <property type="match status" value="1"/>
</dbReference>
<evidence type="ECO:0000256" key="4">
    <source>
        <dbReference type="ARBA" id="ARBA00023040"/>
    </source>
</evidence>
<comment type="subcellular location">
    <subcellularLocation>
        <location evidence="1">Membrane</location>
        <topology evidence="1">Multi-pass membrane protein</topology>
    </subcellularLocation>
</comment>
<keyword evidence="7 8" id="KW-0807">Transducer</keyword>
<feature type="transmembrane region" description="Helical" evidence="9">
    <location>
        <begin position="66"/>
        <end position="87"/>
    </location>
</feature>
<evidence type="ECO:0000313" key="11">
    <source>
        <dbReference type="EMBL" id="CAE1317730.1"/>
    </source>
</evidence>
<dbReference type="GO" id="GO:0004930">
    <property type="term" value="F:G protein-coupled receptor activity"/>
    <property type="evidence" value="ECO:0007669"/>
    <property type="project" value="UniProtKB-KW"/>
</dbReference>
<feature type="transmembrane region" description="Helical" evidence="9">
    <location>
        <begin position="107"/>
        <end position="128"/>
    </location>
</feature>
<evidence type="ECO:0000256" key="3">
    <source>
        <dbReference type="ARBA" id="ARBA00022989"/>
    </source>
</evidence>
<protein>
    <recommendedName>
        <fullName evidence="10">G-protein coupled receptors family 1 profile domain-containing protein</fullName>
    </recommendedName>
</protein>
<evidence type="ECO:0000256" key="5">
    <source>
        <dbReference type="ARBA" id="ARBA00023136"/>
    </source>
</evidence>
<gene>
    <name evidence="11" type="ORF">SPHA_68237</name>
</gene>
<dbReference type="GO" id="GO:0016020">
    <property type="term" value="C:membrane"/>
    <property type="evidence" value="ECO:0007669"/>
    <property type="project" value="UniProtKB-SubCell"/>
</dbReference>
<dbReference type="Proteomes" id="UP000597762">
    <property type="component" value="Unassembled WGS sequence"/>
</dbReference>
<keyword evidence="6 8" id="KW-0675">Receptor</keyword>
<keyword evidence="5 9" id="KW-0472">Membrane</keyword>
<dbReference type="Gene3D" id="1.20.1070.10">
    <property type="entry name" value="Rhodopsin 7-helix transmembrane proteins"/>
    <property type="match status" value="1"/>
</dbReference>
<dbReference type="CDD" id="cd00637">
    <property type="entry name" value="7tm_classA_rhodopsin-like"/>
    <property type="match status" value="1"/>
</dbReference>
<dbReference type="EMBL" id="CAHIKZ030004958">
    <property type="protein sequence ID" value="CAE1317730.1"/>
    <property type="molecule type" value="Genomic_DNA"/>
</dbReference>
<evidence type="ECO:0000256" key="9">
    <source>
        <dbReference type="SAM" id="Phobius"/>
    </source>
</evidence>
<proteinExistence type="inferred from homology"/>
<evidence type="ECO:0000259" key="10">
    <source>
        <dbReference type="PROSITE" id="PS50262"/>
    </source>
</evidence>
<feature type="transmembrane region" description="Helical" evidence="9">
    <location>
        <begin position="162"/>
        <end position="186"/>
    </location>
</feature>
<evidence type="ECO:0000256" key="6">
    <source>
        <dbReference type="ARBA" id="ARBA00023170"/>
    </source>
</evidence>
<dbReference type="PRINTS" id="PR00237">
    <property type="entry name" value="GPCRRHODOPSN"/>
</dbReference>
<keyword evidence="2 8" id="KW-0812">Transmembrane</keyword>
<dbReference type="AlphaFoldDB" id="A0A812EBM4"/>
<evidence type="ECO:0000256" key="7">
    <source>
        <dbReference type="ARBA" id="ARBA00023224"/>
    </source>
</evidence>
<organism evidence="11 12">
    <name type="scientific">Acanthosepion pharaonis</name>
    <name type="common">Pharaoh cuttlefish</name>
    <name type="synonym">Sepia pharaonis</name>
    <dbReference type="NCBI Taxonomy" id="158019"/>
    <lineage>
        <taxon>Eukaryota</taxon>
        <taxon>Metazoa</taxon>
        <taxon>Spiralia</taxon>
        <taxon>Lophotrochozoa</taxon>
        <taxon>Mollusca</taxon>
        <taxon>Cephalopoda</taxon>
        <taxon>Coleoidea</taxon>
        <taxon>Decapodiformes</taxon>
        <taxon>Sepiida</taxon>
        <taxon>Sepiina</taxon>
        <taxon>Sepiidae</taxon>
        <taxon>Acanthosepion</taxon>
    </lineage>
</organism>
<dbReference type="OrthoDB" id="6102451at2759"/>
<keyword evidence="12" id="KW-1185">Reference proteome</keyword>
<comment type="similarity">
    <text evidence="8">Belongs to the G-protein coupled receptor 1 family.</text>
</comment>
<dbReference type="PROSITE" id="PS50262">
    <property type="entry name" value="G_PROTEIN_RECEP_F1_2"/>
    <property type="match status" value="1"/>
</dbReference>
<dbReference type="Pfam" id="PF00001">
    <property type="entry name" value="7tm_1"/>
    <property type="match status" value="1"/>
</dbReference>
<dbReference type="InterPro" id="IPR017452">
    <property type="entry name" value="GPCR_Rhodpsn_7TM"/>
</dbReference>
<dbReference type="PROSITE" id="PS00237">
    <property type="entry name" value="G_PROTEIN_RECEP_F1_1"/>
    <property type="match status" value="1"/>
</dbReference>
<dbReference type="InterPro" id="IPR000276">
    <property type="entry name" value="GPCR_Rhodpsn"/>
</dbReference>
<feature type="domain" description="G-protein coupled receptors family 1 profile" evidence="10">
    <location>
        <begin position="1"/>
        <end position="215"/>
    </location>
</feature>